<dbReference type="GeneID" id="61249789"/>
<comment type="caution">
    <text evidence="2">The sequence shown here is derived from an EMBL/GenBank/DDBJ whole genome shotgun (WGS) entry which is preliminary data.</text>
</comment>
<protein>
    <recommendedName>
        <fullName evidence="1">Glycosyl transferase family 1 domain-containing protein</fullName>
    </recommendedName>
</protein>
<gene>
    <name evidence="2" type="ORF">IV52_GL001088</name>
</gene>
<name>A0A0R2JNX0_9LACO</name>
<feature type="domain" description="Glycosyl transferase family 1" evidence="1">
    <location>
        <begin position="164"/>
        <end position="318"/>
    </location>
</feature>
<dbReference type="RefSeq" id="WP_056997723.1">
    <property type="nucleotide sequence ID" value="NZ_FUXS01000002.1"/>
</dbReference>
<dbReference type="STRING" id="53444.AYR59_02725"/>
<dbReference type="OrthoDB" id="9787617at2"/>
<evidence type="ECO:0000313" key="2">
    <source>
        <dbReference type="EMBL" id="KRN78808.1"/>
    </source>
</evidence>
<dbReference type="PATRIC" id="fig|1122148.6.peg.1114"/>
<evidence type="ECO:0000313" key="3">
    <source>
        <dbReference type="Proteomes" id="UP000051565"/>
    </source>
</evidence>
<organism evidence="2 3">
    <name type="scientific">Fructilactobacillus lindneri DSM 20690 = JCM 11027</name>
    <dbReference type="NCBI Taxonomy" id="1122148"/>
    <lineage>
        <taxon>Bacteria</taxon>
        <taxon>Bacillati</taxon>
        <taxon>Bacillota</taxon>
        <taxon>Bacilli</taxon>
        <taxon>Lactobacillales</taxon>
        <taxon>Lactobacillaceae</taxon>
        <taxon>Fructilactobacillus</taxon>
    </lineage>
</organism>
<accession>A0A0R2JNX0</accession>
<reference evidence="2 3" key="1">
    <citation type="journal article" date="2015" name="Genome Announc.">
        <title>Expanding the biotechnology potential of lactobacilli through comparative genomics of 213 strains and associated genera.</title>
        <authorList>
            <person name="Sun Z."/>
            <person name="Harris H.M."/>
            <person name="McCann A."/>
            <person name="Guo C."/>
            <person name="Argimon S."/>
            <person name="Zhang W."/>
            <person name="Yang X."/>
            <person name="Jeffery I.B."/>
            <person name="Cooney J.C."/>
            <person name="Kagawa T.F."/>
            <person name="Liu W."/>
            <person name="Song Y."/>
            <person name="Salvetti E."/>
            <person name="Wrobel A."/>
            <person name="Rasinkangas P."/>
            <person name="Parkhill J."/>
            <person name="Rea M.C."/>
            <person name="O'Sullivan O."/>
            <person name="Ritari J."/>
            <person name="Douillard F.P."/>
            <person name="Paul Ross R."/>
            <person name="Yang R."/>
            <person name="Briner A.E."/>
            <person name="Felis G.E."/>
            <person name="de Vos W.M."/>
            <person name="Barrangou R."/>
            <person name="Klaenhammer T.R."/>
            <person name="Caufield P.W."/>
            <person name="Cui Y."/>
            <person name="Zhang H."/>
            <person name="O'Toole P.W."/>
        </authorList>
    </citation>
    <scope>NUCLEOTIDE SEQUENCE [LARGE SCALE GENOMIC DNA]</scope>
    <source>
        <strain evidence="2 3">DSM 20690</strain>
    </source>
</reference>
<dbReference type="AlphaFoldDB" id="A0A0R2JNX0"/>
<dbReference type="PANTHER" id="PTHR12526:SF630">
    <property type="entry name" value="GLYCOSYLTRANSFERASE"/>
    <property type="match status" value="1"/>
</dbReference>
<dbReference type="CDD" id="cd03811">
    <property type="entry name" value="GT4_GT28_WabH-like"/>
    <property type="match status" value="1"/>
</dbReference>
<evidence type="ECO:0000259" key="1">
    <source>
        <dbReference type="Pfam" id="PF00534"/>
    </source>
</evidence>
<dbReference type="Proteomes" id="UP000051565">
    <property type="component" value="Unassembled WGS sequence"/>
</dbReference>
<keyword evidence="3" id="KW-1185">Reference proteome</keyword>
<dbReference type="PANTHER" id="PTHR12526">
    <property type="entry name" value="GLYCOSYLTRANSFERASE"/>
    <property type="match status" value="1"/>
</dbReference>
<dbReference type="SUPFAM" id="SSF53756">
    <property type="entry name" value="UDP-Glycosyltransferase/glycogen phosphorylase"/>
    <property type="match status" value="1"/>
</dbReference>
<dbReference type="InterPro" id="IPR001296">
    <property type="entry name" value="Glyco_trans_1"/>
</dbReference>
<dbReference type="EMBL" id="JQBT01000033">
    <property type="protein sequence ID" value="KRN78808.1"/>
    <property type="molecule type" value="Genomic_DNA"/>
</dbReference>
<sequence length="351" mass="40361">MKPKVEFVGSVAGRGGIETVLTHVLNSKIINDNLDVSLFLVRKPKYNDFYKSLNDNVIVSKTNYLNNFKCLIRFVNFLVSYDGDALIIMGSKEVLIAHFIKRMFFKKYKVISWMHNSKEDRTLNFSLLRYADANLAISNEIKDDIVEEGVNPEKIKVVYNPIKKKSKVISPNKEKCTFIYVSRIILDGQKNFRGLLKSLKDLSGNWELNVYGAGQDFEKAKKIASENENLRKKINFKGWVNNPWDEMKKANALILNSNYEGFGMVIAEAMSYGIPGISSNCKAGPSDIIKQGENGYLYPVGDYHLLNEYLQNFIENKNVFNPNLIKESINFLYDDEYDKRLVNDIKYFIEK</sequence>
<proteinExistence type="predicted"/>
<dbReference type="Gene3D" id="3.40.50.2000">
    <property type="entry name" value="Glycogen Phosphorylase B"/>
    <property type="match status" value="2"/>
</dbReference>
<dbReference type="GO" id="GO:0016757">
    <property type="term" value="F:glycosyltransferase activity"/>
    <property type="evidence" value="ECO:0007669"/>
    <property type="project" value="InterPro"/>
</dbReference>
<dbReference type="Pfam" id="PF00534">
    <property type="entry name" value="Glycos_transf_1"/>
    <property type="match status" value="1"/>
</dbReference>